<keyword evidence="4" id="KW-0949">S-adenosyl-L-methionine</keyword>
<evidence type="ECO:0000256" key="7">
    <source>
        <dbReference type="SAM" id="MobiDB-lite"/>
    </source>
</evidence>
<evidence type="ECO:0000313" key="10">
    <source>
        <dbReference type="Proteomes" id="UP000051315"/>
    </source>
</evidence>
<evidence type="ECO:0000256" key="5">
    <source>
        <dbReference type="ARBA" id="ARBA00022747"/>
    </source>
</evidence>
<proteinExistence type="predicted"/>
<keyword evidence="3" id="KW-0808">Transferase</keyword>
<dbReference type="Pfam" id="PF02384">
    <property type="entry name" value="N6_Mtase"/>
    <property type="match status" value="2"/>
</dbReference>
<dbReference type="OrthoDB" id="9814572at2"/>
<dbReference type="Gene3D" id="3.40.50.150">
    <property type="entry name" value="Vaccinia Virus protein VP39"/>
    <property type="match status" value="1"/>
</dbReference>
<dbReference type="SUPFAM" id="SSF53335">
    <property type="entry name" value="S-adenosyl-L-methionine-dependent methyltransferases"/>
    <property type="match status" value="1"/>
</dbReference>
<dbReference type="PANTHER" id="PTHR42933:SF1">
    <property type="entry name" value="SITE-SPECIFIC DNA-METHYLTRANSFERASE (ADENINE-SPECIFIC)"/>
    <property type="match status" value="1"/>
</dbReference>
<dbReference type="GO" id="GO:0009307">
    <property type="term" value="P:DNA restriction-modification system"/>
    <property type="evidence" value="ECO:0007669"/>
    <property type="project" value="UniProtKB-KW"/>
</dbReference>
<keyword evidence="5" id="KW-0680">Restriction system</keyword>
<evidence type="ECO:0000256" key="2">
    <source>
        <dbReference type="ARBA" id="ARBA00022603"/>
    </source>
</evidence>
<evidence type="ECO:0000256" key="1">
    <source>
        <dbReference type="ARBA" id="ARBA00011900"/>
    </source>
</evidence>
<evidence type="ECO:0000313" key="9">
    <source>
        <dbReference type="EMBL" id="KRM13756.1"/>
    </source>
</evidence>
<organism evidence="9 10">
    <name type="scientific">Lapidilactobacillus concavus DSM 17758</name>
    <dbReference type="NCBI Taxonomy" id="1423735"/>
    <lineage>
        <taxon>Bacteria</taxon>
        <taxon>Bacillati</taxon>
        <taxon>Bacillota</taxon>
        <taxon>Bacilli</taxon>
        <taxon>Lactobacillales</taxon>
        <taxon>Lactobacillaceae</taxon>
        <taxon>Lapidilactobacillus</taxon>
    </lineage>
</organism>
<dbReference type="InterPro" id="IPR029063">
    <property type="entry name" value="SAM-dependent_MTases_sf"/>
</dbReference>
<comment type="caution">
    <text evidence="9">The sequence shown here is derived from an EMBL/GenBank/DDBJ whole genome shotgun (WGS) entry which is preliminary data.</text>
</comment>
<evidence type="ECO:0000259" key="8">
    <source>
        <dbReference type="Pfam" id="PF02384"/>
    </source>
</evidence>
<protein>
    <recommendedName>
        <fullName evidence="1">site-specific DNA-methyltransferase (adenine-specific)</fullName>
        <ecNumber evidence="1">2.1.1.72</ecNumber>
    </recommendedName>
</protein>
<dbReference type="STRING" id="1423735.FC15_GL000922"/>
<comment type="catalytic activity">
    <reaction evidence="6">
        <text>a 2'-deoxyadenosine in DNA + S-adenosyl-L-methionine = an N(6)-methyl-2'-deoxyadenosine in DNA + S-adenosyl-L-homocysteine + H(+)</text>
        <dbReference type="Rhea" id="RHEA:15197"/>
        <dbReference type="Rhea" id="RHEA-COMP:12418"/>
        <dbReference type="Rhea" id="RHEA-COMP:12419"/>
        <dbReference type="ChEBI" id="CHEBI:15378"/>
        <dbReference type="ChEBI" id="CHEBI:57856"/>
        <dbReference type="ChEBI" id="CHEBI:59789"/>
        <dbReference type="ChEBI" id="CHEBI:90615"/>
        <dbReference type="ChEBI" id="CHEBI:90616"/>
        <dbReference type="EC" id="2.1.1.72"/>
    </reaction>
</comment>
<evidence type="ECO:0000256" key="4">
    <source>
        <dbReference type="ARBA" id="ARBA00022691"/>
    </source>
</evidence>
<dbReference type="InterPro" id="IPR003356">
    <property type="entry name" value="DNA_methylase_A-5"/>
</dbReference>
<dbReference type="GO" id="GO:0008170">
    <property type="term" value="F:N-methyltransferase activity"/>
    <property type="evidence" value="ECO:0007669"/>
    <property type="project" value="InterPro"/>
</dbReference>
<dbReference type="GO" id="GO:0009007">
    <property type="term" value="F:site-specific DNA-methyltransferase (adenine-specific) activity"/>
    <property type="evidence" value="ECO:0007669"/>
    <property type="project" value="UniProtKB-EC"/>
</dbReference>
<evidence type="ECO:0000256" key="6">
    <source>
        <dbReference type="ARBA" id="ARBA00047942"/>
    </source>
</evidence>
<dbReference type="PATRIC" id="fig|1423735.3.peg.960"/>
<feature type="domain" description="DNA methylase adenine-specific" evidence="8">
    <location>
        <begin position="304"/>
        <end position="433"/>
    </location>
</feature>
<dbReference type="InterPro" id="IPR051537">
    <property type="entry name" value="DNA_Adenine_Mtase"/>
</dbReference>
<dbReference type="PANTHER" id="PTHR42933">
    <property type="entry name" value="SLR6095 PROTEIN"/>
    <property type="match status" value="1"/>
</dbReference>
<sequence>MNDGETVLPVLIASQSHVKRLVKKDNQGLVILRNLHGKFHFEKVISKYAVNTAAYAANCVVQEFDYHEVLAIGVNSWPETSGQWRHEIAAYLLTTENPELPLFITEATDLSFLKRENVRPFFQKINEVLEAPEELHRRAIRDETRLDMVLKHLNQTLHDQNGILPRYRIFVVSASLLASIGVQHRGSDDEVPPLDPQELTGECAPGQTDGDKIFKKVQAALHACHLPDAKIKQIMSVLEGTLVSNNLNTKETDGMTAVAKIYCEIYDELRPTYLTADISDFTGCLFNVMNSWVDVPDGGANDVVLTPRYITDLMARICTVDMNSYVWDWALGSCGFLISAMHLMLRDAHAQLKNDPEAYQRKISEIKTSQLLGVELLPDIYMLAVLNMILVGDGSTNIVNADAINGYDATYAYDKSKKFKANVFLLNPPYSAEGNGLIFVQKAFEQMSSGMGAVIIQDSAGAGRAMAISQRILKHNRLVASIRMPNDLFKASVQTSIYVFKVGEPHQANDQVRFVDFSNDGYLRTHRKKPFLTYEMLITLTNATRNSWESSKEKLLNPSIIHLVKRILLIRSIRVPGTTGIMHNIRKTWPSPRRRTLSRRFMSILPGKLPVHSSHKQSRQRPFDRRTNNCNNWLGRSKSPAKNLRSKSYSRRCQRKNCLIRRRISRANTMMFIAYLR</sequence>
<feature type="region of interest" description="Disordered" evidence="7">
    <location>
        <begin position="609"/>
        <end position="648"/>
    </location>
</feature>
<gene>
    <name evidence="9" type="ORF">FC15_GL000922</name>
</gene>
<accession>A0A0R1WI43</accession>
<reference evidence="9 10" key="1">
    <citation type="journal article" date="2015" name="Genome Announc.">
        <title>Expanding the biotechnology potential of lactobacilli through comparative genomics of 213 strains and associated genera.</title>
        <authorList>
            <person name="Sun Z."/>
            <person name="Harris H.M."/>
            <person name="McCann A."/>
            <person name="Guo C."/>
            <person name="Argimon S."/>
            <person name="Zhang W."/>
            <person name="Yang X."/>
            <person name="Jeffery I.B."/>
            <person name="Cooney J.C."/>
            <person name="Kagawa T.F."/>
            <person name="Liu W."/>
            <person name="Song Y."/>
            <person name="Salvetti E."/>
            <person name="Wrobel A."/>
            <person name="Rasinkangas P."/>
            <person name="Parkhill J."/>
            <person name="Rea M.C."/>
            <person name="O'Sullivan O."/>
            <person name="Ritari J."/>
            <person name="Douillard F.P."/>
            <person name="Paul Ross R."/>
            <person name="Yang R."/>
            <person name="Briner A.E."/>
            <person name="Felis G.E."/>
            <person name="de Vos W.M."/>
            <person name="Barrangou R."/>
            <person name="Klaenhammer T.R."/>
            <person name="Caufield P.W."/>
            <person name="Cui Y."/>
            <person name="Zhang H."/>
            <person name="O'Toole P.W."/>
        </authorList>
    </citation>
    <scope>NUCLEOTIDE SEQUENCE [LARGE SCALE GENOMIC DNA]</scope>
    <source>
        <strain evidence="9 10">DSM 17758</strain>
    </source>
</reference>
<keyword evidence="2 9" id="KW-0489">Methyltransferase</keyword>
<keyword evidence="10" id="KW-1185">Reference proteome</keyword>
<dbReference type="RefSeq" id="WP_057822897.1">
    <property type="nucleotide sequence ID" value="NZ_AZFX01000003.1"/>
</dbReference>
<dbReference type="GO" id="GO:0003677">
    <property type="term" value="F:DNA binding"/>
    <property type="evidence" value="ECO:0007669"/>
    <property type="project" value="InterPro"/>
</dbReference>
<dbReference type="EC" id="2.1.1.72" evidence="1"/>
<dbReference type="GO" id="GO:0032259">
    <property type="term" value="P:methylation"/>
    <property type="evidence" value="ECO:0007669"/>
    <property type="project" value="UniProtKB-KW"/>
</dbReference>
<name>A0A0R1WI43_9LACO</name>
<feature type="domain" description="DNA methylase adenine-specific" evidence="8">
    <location>
        <begin position="437"/>
        <end position="537"/>
    </location>
</feature>
<dbReference type="EMBL" id="AZFX01000003">
    <property type="protein sequence ID" value="KRM13756.1"/>
    <property type="molecule type" value="Genomic_DNA"/>
</dbReference>
<evidence type="ECO:0000256" key="3">
    <source>
        <dbReference type="ARBA" id="ARBA00022679"/>
    </source>
</evidence>
<dbReference type="Proteomes" id="UP000051315">
    <property type="component" value="Unassembled WGS sequence"/>
</dbReference>
<dbReference type="AlphaFoldDB" id="A0A0R1WI43"/>